<evidence type="ECO:0000313" key="2">
    <source>
        <dbReference type="Proteomes" id="UP000235145"/>
    </source>
</evidence>
<reference evidence="1 2" key="1">
    <citation type="journal article" date="2017" name="Nat. Commun.">
        <title>Genome assembly with in vitro proximity ligation data and whole-genome triplication in lettuce.</title>
        <authorList>
            <person name="Reyes-Chin-Wo S."/>
            <person name="Wang Z."/>
            <person name="Yang X."/>
            <person name="Kozik A."/>
            <person name="Arikit S."/>
            <person name="Song C."/>
            <person name="Xia L."/>
            <person name="Froenicke L."/>
            <person name="Lavelle D.O."/>
            <person name="Truco M.J."/>
            <person name="Xia R."/>
            <person name="Zhu S."/>
            <person name="Xu C."/>
            <person name="Xu H."/>
            <person name="Xu X."/>
            <person name="Cox K."/>
            <person name="Korf I."/>
            <person name="Meyers B.C."/>
            <person name="Michelmore R.W."/>
        </authorList>
    </citation>
    <scope>NUCLEOTIDE SEQUENCE [LARGE SCALE GENOMIC DNA]</scope>
    <source>
        <strain evidence="2">cv. Salinas</strain>
        <tissue evidence="1">Seedlings</tissue>
    </source>
</reference>
<name>A0A9R1V1Z0_LACSA</name>
<comment type="caution">
    <text evidence="1">The sequence shown here is derived from an EMBL/GenBank/DDBJ whole genome shotgun (WGS) entry which is preliminary data.</text>
</comment>
<keyword evidence="2" id="KW-1185">Reference proteome</keyword>
<accession>A0A9R1V1Z0</accession>
<dbReference type="AlphaFoldDB" id="A0A9R1V1Z0"/>
<dbReference type="EMBL" id="NBSK02000007">
    <property type="protein sequence ID" value="KAJ0198245.1"/>
    <property type="molecule type" value="Genomic_DNA"/>
</dbReference>
<protein>
    <recommendedName>
        <fullName evidence="3">CCHC-type domain-containing protein</fullName>
    </recommendedName>
</protein>
<sequence length="162" mass="19035">MVLYVMERMDNQKLKGQKWDLEICPSITKSIESMIEQQMYSIGMLFQVVSKSINGIPFMYVAATMLYLNGNAEEYEVLWFKTSMFGSFYRYPVKPINETNMRRRMLGRSKVNIRKCHIENEGRHTINKKGMSVNRCGNCHQEGHNMRQCLLLIEVMIDKVYS</sequence>
<dbReference type="Proteomes" id="UP000235145">
    <property type="component" value="Unassembled WGS sequence"/>
</dbReference>
<evidence type="ECO:0008006" key="3">
    <source>
        <dbReference type="Google" id="ProtNLM"/>
    </source>
</evidence>
<gene>
    <name evidence="1" type="ORF">LSAT_V11C700381320</name>
</gene>
<proteinExistence type="predicted"/>
<evidence type="ECO:0000313" key="1">
    <source>
        <dbReference type="EMBL" id="KAJ0198245.1"/>
    </source>
</evidence>
<organism evidence="1 2">
    <name type="scientific">Lactuca sativa</name>
    <name type="common">Garden lettuce</name>
    <dbReference type="NCBI Taxonomy" id="4236"/>
    <lineage>
        <taxon>Eukaryota</taxon>
        <taxon>Viridiplantae</taxon>
        <taxon>Streptophyta</taxon>
        <taxon>Embryophyta</taxon>
        <taxon>Tracheophyta</taxon>
        <taxon>Spermatophyta</taxon>
        <taxon>Magnoliopsida</taxon>
        <taxon>eudicotyledons</taxon>
        <taxon>Gunneridae</taxon>
        <taxon>Pentapetalae</taxon>
        <taxon>asterids</taxon>
        <taxon>campanulids</taxon>
        <taxon>Asterales</taxon>
        <taxon>Asteraceae</taxon>
        <taxon>Cichorioideae</taxon>
        <taxon>Cichorieae</taxon>
        <taxon>Lactucinae</taxon>
        <taxon>Lactuca</taxon>
    </lineage>
</organism>